<dbReference type="SUPFAM" id="SSF52540">
    <property type="entry name" value="P-loop containing nucleoside triphosphate hydrolases"/>
    <property type="match status" value="1"/>
</dbReference>
<dbReference type="InterPro" id="IPR011545">
    <property type="entry name" value="DEAD/DEAH_box_helicase_dom"/>
</dbReference>
<dbReference type="AlphaFoldDB" id="A0A090Z0C3"/>
<dbReference type="EMBL" id="QVOD01000052">
    <property type="protein sequence ID" value="RFT63199.1"/>
    <property type="molecule type" value="Genomic_DNA"/>
</dbReference>
<dbReference type="Proteomes" id="UP000264294">
    <property type="component" value="Unassembled WGS sequence"/>
</dbReference>
<keyword evidence="4" id="KW-0479">Metal-binding</keyword>
<feature type="domain" description="HD Cas3-type" evidence="11">
    <location>
        <begin position="8"/>
        <end position="191"/>
    </location>
</feature>
<dbReference type="Gene3D" id="3.40.50.300">
    <property type="entry name" value="P-loop containing nucleotide triphosphate hydrolases"/>
    <property type="match status" value="2"/>
</dbReference>
<proteinExistence type="inferred from homology"/>
<evidence type="ECO:0000256" key="8">
    <source>
        <dbReference type="ARBA" id="ARBA00022840"/>
    </source>
</evidence>
<evidence type="ECO:0000313" key="14">
    <source>
        <dbReference type="Proteomes" id="UP000029389"/>
    </source>
</evidence>
<dbReference type="Pfam" id="PF22590">
    <property type="entry name" value="Cas3-like_C_2"/>
    <property type="match status" value="1"/>
</dbReference>
<accession>A0A090Z0C3</accession>
<dbReference type="InterPro" id="IPR050079">
    <property type="entry name" value="DEAD_box_RNA_helicase"/>
</dbReference>
<dbReference type="RefSeq" id="WP_052109482.1">
    <property type="nucleotide sequence ID" value="NZ_JMQC01000007.1"/>
</dbReference>
<dbReference type="Gene3D" id="1.10.3210.30">
    <property type="match status" value="1"/>
</dbReference>
<evidence type="ECO:0000256" key="5">
    <source>
        <dbReference type="ARBA" id="ARBA00022741"/>
    </source>
</evidence>
<dbReference type="GO" id="GO:0005829">
    <property type="term" value="C:cytosol"/>
    <property type="evidence" value="ECO:0007669"/>
    <property type="project" value="TreeGrafter"/>
</dbReference>
<dbReference type="GO" id="GO:0003724">
    <property type="term" value="F:RNA helicase activity"/>
    <property type="evidence" value="ECO:0007669"/>
    <property type="project" value="TreeGrafter"/>
</dbReference>
<name>A0A090Z0C3_9BACI</name>
<feature type="domain" description="Helicase ATP-binding" evidence="10">
    <location>
        <begin position="235"/>
        <end position="411"/>
    </location>
</feature>
<dbReference type="GO" id="GO:0004519">
    <property type="term" value="F:endonuclease activity"/>
    <property type="evidence" value="ECO:0007669"/>
    <property type="project" value="UniProtKB-KW"/>
</dbReference>
<dbReference type="InterPro" id="IPR038257">
    <property type="entry name" value="CRISPR-assoc_Cas3_HD_sf"/>
</dbReference>
<comment type="similarity">
    <text evidence="1">In the N-terminal section; belongs to the CRISPR-associated nuclease Cas3-HD family.</text>
</comment>
<dbReference type="InterPro" id="IPR027417">
    <property type="entry name" value="P-loop_NTPase"/>
</dbReference>
<dbReference type="InterPro" id="IPR054712">
    <property type="entry name" value="Cas3-like_dom"/>
</dbReference>
<dbReference type="EMBL" id="JMQC01000007">
    <property type="protein sequence ID" value="KFN04684.1"/>
    <property type="molecule type" value="Genomic_DNA"/>
</dbReference>
<keyword evidence="15" id="KW-1185">Reference proteome</keyword>
<keyword evidence="3" id="KW-0540">Nuclease</keyword>
<organism evidence="12 14">
    <name type="scientific">Bacillus clarus</name>
    <dbReference type="NCBI Taxonomy" id="2338372"/>
    <lineage>
        <taxon>Bacteria</taxon>
        <taxon>Bacillati</taxon>
        <taxon>Bacillota</taxon>
        <taxon>Bacilli</taxon>
        <taxon>Bacillales</taxon>
        <taxon>Bacillaceae</taxon>
        <taxon>Bacillus</taxon>
        <taxon>Bacillus cereus group</taxon>
    </lineage>
</organism>
<dbReference type="GO" id="GO:0016787">
    <property type="term" value="F:hydrolase activity"/>
    <property type="evidence" value="ECO:0007669"/>
    <property type="project" value="UniProtKB-KW"/>
</dbReference>
<evidence type="ECO:0000313" key="13">
    <source>
        <dbReference type="EMBL" id="RFT63199.1"/>
    </source>
</evidence>
<evidence type="ECO:0000256" key="3">
    <source>
        <dbReference type="ARBA" id="ARBA00022722"/>
    </source>
</evidence>
<dbReference type="NCBIfam" id="TIGR01587">
    <property type="entry name" value="cas3_core"/>
    <property type="match status" value="1"/>
</dbReference>
<dbReference type="GO" id="GO:0051607">
    <property type="term" value="P:defense response to virus"/>
    <property type="evidence" value="ECO:0007669"/>
    <property type="project" value="UniProtKB-KW"/>
</dbReference>
<comment type="similarity">
    <text evidence="2">In the central section; belongs to the CRISPR-associated helicase Cas3 family.</text>
</comment>
<dbReference type="NCBIfam" id="TIGR01596">
    <property type="entry name" value="cas3_HD"/>
    <property type="match status" value="1"/>
</dbReference>
<dbReference type="CDD" id="cd09641">
    <property type="entry name" value="Cas3''_I"/>
    <property type="match status" value="1"/>
</dbReference>
<dbReference type="InterPro" id="IPR006474">
    <property type="entry name" value="Helicase_Cas3_CRISPR-ass_core"/>
</dbReference>
<dbReference type="PATRIC" id="fig|1405.8.peg.126"/>
<dbReference type="Pfam" id="PF00270">
    <property type="entry name" value="DEAD"/>
    <property type="match status" value="1"/>
</dbReference>
<dbReference type="GO" id="GO:0003676">
    <property type="term" value="F:nucleic acid binding"/>
    <property type="evidence" value="ECO:0007669"/>
    <property type="project" value="InterPro"/>
</dbReference>
<dbReference type="PROSITE" id="PS51643">
    <property type="entry name" value="HD_CAS3"/>
    <property type="match status" value="1"/>
</dbReference>
<dbReference type="PANTHER" id="PTHR47959:SF16">
    <property type="entry name" value="CRISPR-ASSOCIATED NUCLEASE_HELICASE CAS3-RELATED"/>
    <property type="match status" value="1"/>
</dbReference>
<evidence type="ECO:0000256" key="9">
    <source>
        <dbReference type="ARBA" id="ARBA00023118"/>
    </source>
</evidence>
<evidence type="ECO:0000313" key="15">
    <source>
        <dbReference type="Proteomes" id="UP000264294"/>
    </source>
</evidence>
<keyword evidence="7" id="KW-0347">Helicase</keyword>
<evidence type="ECO:0000259" key="10">
    <source>
        <dbReference type="PROSITE" id="PS51192"/>
    </source>
</evidence>
<dbReference type="InterPro" id="IPR006483">
    <property type="entry name" value="CRISPR-assoc_Cas3_HD"/>
</dbReference>
<keyword evidence="12" id="KW-0255">Endonuclease</keyword>
<evidence type="ECO:0000256" key="4">
    <source>
        <dbReference type="ARBA" id="ARBA00022723"/>
    </source>
</evidence>
<keyword evidence="9" id="KW-0051">Antiviral defense</keyword>
<sequence length="743" mass="87177">MITIFLAKSDPEETLREHTDELRLRYDILRESYGYYFDDRIWELLRYAVDYHDVGKAHKPFQLKIRRALGEDVVLKKYLEVPHNYLSPFLLPEVVFSFPKKDYQALIQAIAFHHERNIQPNDELIKKALSEDLWPNLNEINSHLDIQGVNLKTRYNRIFSQLRKRIKYSDNKAHYVDYVILKGLLHRLDHAASAHADIEIDAKQNFKQLVDKGFAKIATEKSLPVEEVYRDLQKHAHEYRKKNLIIVAQTGMGKTEAALLWASDSKTFFTLPLKVSINALFTRVYDKMNYKNVGLLHSSSTDYLTESREEEWEVISEQSHHFSSKLLFTTIDQILKFPFLYRGYEKELATMAYSSLVIDEIQAYDPKIAAVLIRALEMIYLVGGRFLLMTATLPSIYLETLQESEIIPKDAFRVDTFIDDTVIRHCIDIKEKSIIDDVEQIINLGRSKKVLVIANTVKRAMELYSMIKKQTTHVHVFHSMYIQKHRAMIERELIHFDENREAIGIWVTTQLVEASIDIDFDVLFTEAATLDSLCQRFGRCYRRRQYEYEQPNVFIYTTNVSGAKYVYDEEILKRSIELLRPFNQKILLESQKIELVSQLYKRDYLKGTEFLKTFESALEQLKTFDDYTLSSNDAQKLLRDIQAELVIPRNVYDENVHLFEKLEQAEKQDRTKLHREITKLTVSLRKTLTMRNTSRLPHKGGKKNGKKYDLLPWIQILDLDYEFNENSKTGSGVLLDKKTENFI</sequence>
<evidence type="ECO:0000256" key="7">
    <source>
        <dbReference type="ARBA" id="ARBA00022806"/>
    </source>
</evidence>
<dbReference type="GO" id="GO:0046872">
    <property type="term" value="F:metal ion binding"/>
    <property type="evidence" value="ECO:0007669"/>
    <property type="project" value="UniProtKB-KW"/>
</dbReference>
<reference evidence="12 14" key="1">
    <citation type="submission" date="2014-04" db="EMBL/GenBank/DDBJ databases">
        <authorList>
            <person name="Bishop-Lilly K.A."/>
            <person name="Broomall S.M."/>
            <person name="Chain P.S."/>
            <person name="Chertkov O."/>
            <person name="Coyne S.R."/>
            <person name="Daligault H.E."/>
            <person name="Davenport K.W."/>
            <person name="Erkkila T."/>
            <person name="Frey K.G."/>
            <person name="Gibbons H.S."/>
            <person name="Gu W."/>
            <person name="Jaissle J."/>
            <person name="Johnson S.L."/>
            <person name="Koroleva G.I."/>
            <person name="Ladner J.T."/>
            <person name="Lo C.-C."/>
            <person name="Minogue T.D."/>
            <person name="Munk C."/>
            <person name="Palacios G.F."/>
            <person name="Redden C.L."/>
            <person name="Rosenzweig C.N."/>
            <person name="Scholz M.B."/>
            <person name="Teshima H."/>
            <person name="Xu Y."/>
        </authorList>
    </citation>
    <scope>NUCLEOTIDE SEQUENCE [LARGE SCALE GENOMIC DNA]</scope>
    <source>
        <strain evidence="12 14">BHP</strain>
    </source>
</reference>
<dbReference type="PROSITE" id="PS51192">
    <property type="entry name" value="HELICASE_ATP_BIND_1"/>
    <property type="match status" value="1"/>
</dbReference>
<dbReference type="SMART" id="SM00487">
    <property type="entry name" value="DEXDc"/>
    <property type="match status" value="1"/>
</dbReference>
<dbReference type="GO" id="GO:0005524">
    <property type="term" value="F:ATP binding"/>
    <property type="evidence" value="ECO:0007669"/>
    <property type="project" value="UniProtKB-KW"/>
</dbReference>
<evidence type="ECO:0000256" key="6">
    <source>
        <dbReference type="ARBA" id="ARBA00022801"/>
    </source>
</evidence>
<evidence type="ECO:0000259" key="11">
    <source>
        <dbReference type="PROSITE" id="PS51643"/>
    </source>
</evidence>
<keyword evidence="6" id="KW-0378">Hydrolase</keyword>
<keyword evidence="5" id="KW-0547">Nucleotide-binding</keyword>
<gene>
    <name evidence="13" type="ORF">D0U04_25855</name>
    <name evidence="12" type="ORF">DJ93_5955</name>
</gene>
<keyword evidence="8" id="KW-0067">ATP-binding</keyword>
<dbReference type="PANTHER" id="PTHR47959">
    <property type="entry name" value="ATP-DEPENDENT RNA HELICASE RHLE-RELATED"/>
    <property type="match status" value="1"/>
</dbReference>
<dbReference type="Proteomes" id="UP000029389">
    <property type="component" value="Unassembled WGS sequence"/>
</dbReference>
<comment type="caution">
    <text evidence="12">The sequence shown here is derived from an EMBL/GenBank/DDBJ whole genome shotgun (WGS) entry which is preliminary data.</text>
</comment>
<dbReference type="InterPro" id="IPR014001">
    <property type="entry name" value="Helicase_ATP-bd"/>
</dbReference>
<protein>
    <submittedName>
        <fullName evidence="12">CRISPR-associated endonuclease Cas3-HD</fullName>
    </submittedName>
    <submittedName>
        <fullName evidence="13">CRISPR-associated helicase/endonuclease Cas3</fullName>
    </submittedName>
</protein>
<reference evidence="13 15" key="2">
    <citation type="submission" date="2018-08" db="EMBL/GenBank/DDBJ databases">
        <title>Bacillus clarus sp. nov. strain PS00077A.</title>
        <authorList>
            <person name="Mendez Acevedo M."/>
            <person name="Carroll L."/>
            <person name="Mukherjee M."/>
            <person name="Wiedmann M."/>
            <person name="Kovac J."/>
        </authorList>
    </citation>
    <scope>NUCLEOTIDE SEQUENCE [LARGE SCALE GENOMIC DNA]</scope>
    <source>
        <strain evidence="13 15">PS00077A</strain>
    </source>
</reference>
<evidence type="ECO:0000313" key="12">
    <source>
        <dbReference type="EMBL" id="KFN04684.1"/>
    </source>
</evidence>
<evidence type="ECO:0000256" key="1">
    <source>
        <dbReference type="ARBA" id="ARBA00006847"/>
    </source>
</evidence>
<evidence type="ECO:0000256" key="2">
    <source>
        <dbReference type="ARBA" id="ARBA00009046"/>
    </source>
</evidence>